<evidence type="ECO:0000313" key="2">
    <source>
        <dbReference type="EMBL" id="RRJ88973.1"/>
    </source>
</evidence>
<protein>
    <submittedName>
        <fullName evidence="2">Cytochrome C oxidase Cbb3</fullName>
    </submittedName>
</protein>
<name>A0A3P3W8J8_9FLAO</name>
<feature type="transmembrane region" description="Helical" evidence="1">
    <location>
        <begin position="6"/>
        <end position="28"/>
    </location>
</feature>
<sequence length="152" mass="17720">MKKISWGTGVVIAFGTFMAFILFFVFLVQTDRDYDNELVIENYYNYETGLQKQLEKEDLAQNLAEKVTVLQEDNFLKISFPKDFDFKNITGKVSLYRPSDQKLDFEIKISLSSHDLLIPKSQLAGGRWDIILDWNYNNVGYLNKEQLTIDTK</sequence>
<dbReference type="RefSeq" id="WP_125013826.1">
    <property type="nucleotide sequence ID" value="NZ_RQVR01000021.1"/>
</dbReference>
<proteinExistence type="predicted"/>
<dbReference type="AlphaFoldDB" id="A0A3P3W8J8"/>
<organism evidence="2 3">
    <name type="scientific">Flavobacterium macacae</name>
    <dbReference type="NCBI Taxonomy" id="2488993"/>
    <lineage>
        <taxon>Bacteria</taxon>
        <taxon>Pseudomonadati</taxon>
        <taxon>Bacteroidota</taxon>
        <taxon>Flavobacteriia</taxon>
        <taxon>Flavobacteriales</taxon>
        <taxon>Flavobacteriaceae</taxon>
        <taxon>Flavobacterium</taxon>
    </lineage>
</organism>
<keyword evidence="1" id="KW-0812">Transmembrane</keyword>
<gene>
    <name evidence="2" type="ORF">EG849_13990</name>
</gene>
<dbReference type="Proteomes" id="UP000271937">
    <property type="component" value="Unassembled WGS sequence"/>
</dbReference>
<accession>A0A3P3W8J8</accession>
<keyword evidence="1" id="KW-0472">Membrane</keyword>
<evidence type="ECO:0000313" key="3">
    <source>
        <dbReference type="Proteomes" id="UP000271937"/>
    </source>
</evidence>
<keyword evidence="3" id="KW-1185">Reference proteome</keyword>
<evidence type="ECO:0000256" key="1">
    <source>
        <dbReference type="SAM" id="Phobius"/>
    </source>
</evidence>
<comment type="caution">
    <text evidence="2">The sequence shown here is derived from an EMBL/GenBank/DDBJ whole genome shotgun (WGS) entry which is preliminary data.</text>
</comment>
<dbReference type="Pfam" id="PF05751">
    <property type="entry name" value="FixH"/>
    <property type="match status" value="1"/>
</dbReference>
<dbReference type="OrthoDB" id="1493774at2"/>
<dbReference type="InterPro" id="IPR008620">
    <property type="entry name" value="FixH"/>
</dbReference>
<reference evidence="2 3" key="1">
    <citation type="submission" date="2018-11" db="EMBL/GenBank/DDBJ databases">
        <title>Flavobacterium sp. nov., YIM 102600 draft genome.</title>
        <authorList>
            <person name="Li G."/>
            <person name="Jiang Y."/>
        </authorList>
    </citation>
    <scope>NUCLEOTIDE SEQUENCE [LARGE SCALE GENOMIC DNA]</scope>
    <source>
        <strain evidence="2 3">YIM 102600</strain>
    </source>
</reference>
<keyword evidence="1" id="KW-1133">Transmembrane helix</keyword>
<dbReference type="EMBL" id="RQVR01000021">
    <property type="protein sequence ID" value="RRJ88973.1"/>
    <property type="molecule type" value="Genomic_DNA"/>
</dbReference>